<comment type="caution">
    <text evidence="2">The sequence shown here is derived from an EMBL/GenBank/DDBJ whole genome shotgun (WGS) entry which is preliminary data.</text>
</comment>
<dbReference type="InterPro" id="IPR000182">
    <property type="entry name" value="GNAT_dom"/>
</dbReference>
<gene>
    <name evidence="2" type="ORF">NCCP691_16240</name>
</gene>
<dbReference type="Gene3D" id="3.40.630.30">
    <property type="match status" value="1"/>
</dbReference>
<dbReference type="Pfam" id="PF00583">
    <property type="entry name" value="Acetyltransf_1"/>
    <property type="match status" value="1"/>
</dbReference>
<proteinExistence type="predicted"/>
<dbReference type="Proteomes" id="UP000887222">
    <property type="component" value="Unassembled WGS sequence"/>
</dbReference>
<evidence type="ECO:0000259" key="1">
    <source>
        <dbReference type="PROSITE" id="PS51186"/>
    </source>
</evidence>
<dbReference type="EMBL" id="BPMK01000006">
    <property type="protein sequence ID" value="GIZ51610.1"/>
    <property type="molecule type" value="Genomic_DNA"/>
</dbReference>
<dbReference type="RefSeq" id="WP_220807774.1">
    <property type="nucleotide sequence ID" value="NZ_BPMK01000006.1"/>
</dbReference>
<dbReference type="SUPFAM" id="SSF55729">
    <property type="entry name" value="Acyl-CoA N-acyltransferases (Nat)"/>
    <property type="match status" value="1"/>
</dbReference>
<sequence length="267" mass="29855">MKVRLAMPREAATIAALMRDSFDRATLGLTVYGCSGIARYLETRMRLPAALNDCRHLLGFTAERAAGFAEMRLLADAVCLNYIAVARERRGAREGDRLFLRALELASEDRHAAVVLDVFASNSVSLGWYRKLGFESGRETDWWSLPMGFYRASDGAAGRCQADGLPEAEACERIYGFSRFELSTPRASYRIGRLAGRWFRTADPRLVDDECAIACLALLDPSRKILGLFPPDFDVGNHRDARRLDRSVRMRCGADELRARLAKRIGV</sequence>
<organism evidence="2 3">
    <name type="scientific">Noviherbaspirillum aridicola</name>
    <dbReference type="NCBI Taxonomy" id="2849687"/>
    <lineage>
        <taxon>Bacteria</taxon>
        <taxon>Pseudomonadati</taxon>
        <taxon>Pseudomonadota</taxon>
        <taxon>Betaproteobacteria</taxon>
        <taxon>Burkholderiales</taxon>
        <taxon>Oxalobacteraceae</taxon>
        <taxon>Noviherbaspirillum</taxon>
    </lineage>
</organism>
<accession>A0ABQ4Q488</accession>
<reference evidence="2 3" key="1">
    <citation type="journal article" date="2022" name="Int. J. Syst. Evol. Microbiol.">
        <title>Noviherbaspirillum aridicola sp. nov., isolated from an arid soil in Pakistan.</title>
        <authorList>
            <person name="Khan I.U."/>
            <person name="Saqib M."/>
            <person name="Amin A."/>
            <person name="Hussain F."/>
            <person name="Li L."/>
            <person name="Liu Y.H."/>
            <person name="Fang B.Z."/>
            <person name="Ahmed I."/>
            <person name="Li W.J."/>
        </authorList>
    </citation>
    <scope>NUCLEOTIDE SEQUENCE [LARGE SCALE GENOMIC DNA]</scope>
    <source>
        <strain evidence="2 3">NCCP-691</strain>
    </source>
</reference>
<evidence type="ECO:0000313" key="3">
    <source>
        <dbReference type="Proteomes" id="UP000887222"/>
    </source>
</evidence>
<name>A0ABQ4Q488_9BURK</name>
<keyword evidence="3" id="KW-1185">Reference proteome</keyword>
<protein>
    <recommendedName>
        <fullName evidence="1">N-acetyltransferase domain-containing protein</fullName>
    </recommendedName>
</protein>
<evidence type="ECO:0000313" key="2">
    <source>
        <dbReference type="EMBL" id="GIZ51610.1"/>
    </source>
</evidence>
<feature type="domain" description="N-acetyltransferase" evidence="1">
    <location>
        <begin position="1"/>
        <end position="152"/>
    </location>
</feature>
<dbReference type="PROSITE" id="PS51186">
    <property type="entry name" value="GNAT"/>
    <property type="match status" value="1"/>
</dbReference>
<dbReference type="InterPro" id="IPR016181">
    <property type="entry name" value="Acyl_CoA_acyltransferase"/>
</dbReference>